<proteinExistence type="predicted"/>
<accession>A0A1D1YQI2</accession>
<dbReference type="InterPro" id="IPR057196">
    <property type="entry name" value="DUF7874"/>
</dbReference>
<name>A0A1D1YQI2_9ARAE</name>
<gene>
    <name evidence="1" type="primary">P39</name>
    <name evidence="1" type="ORF">g.22227</name>
</gene>
<evidence type="ECO:0000313" key="1">
    <source>
        <dbReference type="EMBL" id="JAT56887.1"/>
    </source>
</evidence>
<dbReference type="PANTHER" id="PTHR37216:SF1">
    <property type="entry name" value="EXPRESSED PROTEIN"/>
    <property type="match status" value="1"/>
</dbReference>
<reference evidence="1" key="1">
    <citation type="submission" date="2015-07" db="EMBL/GenBank/DDBJ databases">
        <title>Transcriptome Assembly of Anthurium amnicola.</title>
        <authorList>
            <person name="Suzuki J."/>
        </authorList>
    </citation>
    <scope>NUCLEOTIDE SEQUENCE</scope>
</reference>
<dbReference type="EMBL" id="GDJX01011049">
    <property type="protein sequence ID" value="JAT56887.1"/>
    <property type="molecule type" value="Transcribed_RNA"/>
</dbReference>
<organism evidence="1">
    <name type="scientific">Anthurium amnicola</name>
    <dbReference type="NCBI Taxonomy" id="1678845"/>
    <lineage>
        <taxon>Eukaryota</taxon>
        <taxon>Viridiplantae</taxon>
        <taxon>Streptophyta</taxon>
        <taxon>Embryophyta</taxon>
        <taxon>Tracheophyta</taxon>
        <taxon>Spermatophyta</taxon>
        <taxon>Magnoliopsida</taxon>
        <taxon>Liliopsida</taxon>
        <taxon>Araceae</taxon>
        <taxon>Pothoideae</taxon>
        <taxon>Potheae</taxon>
        <taxon>Anthurium</taxon>
    </lineage>
</organism>
<sequence>MGQALNKLRGQKVEQEGKVNKKLQDIATNYIDRNYDKFESLMEGSTQKENLFYHFVYEIVEGINTECGAMQYKMPKYEELQKIFKEVHPDSKKDLTKMEFQKIFDKVVGLDNLTVGQGFKDMVLYTIGFPVVAALVKSVILPKAIPDELFIPAITSATVVYLAKANKL</sequence>
<dbReference type="AlphaFoldDB" id="A0A1D1YQI2"/>
<protein>
    <submittedName>
        <fullName evidence="1">Major capsid protein</fullName>
    </submittedName>
</protein>
<dbReference type="Pfam" id="PF25284">
    <property type="entry name" value="DUF7874"/>
    <property type="match status" value="1"/>
</dbReference>
<dbReference type="PANTHER" id="PTHR37216">
    <property type="entry name" value="EXPRESSED PROTEIN"/>
    <property type="match status" value="1"/>
</dbReference>